<keyword evidence="2" id="KW-0472">Membrane</keyword>
<evidence type="ECO:0000256" key="1">
    <source>
        <dbReference type="SAM" id="MobiDB-lite"/>
    </source>
</evidence>
<reference evidence="3 4" key="1">
    <citation type="submission" date="2019-09" db="EMBL/GenBank/DDBJ databases">
        <authorList>
            <person name="Ou C."/>
        </authorList>
    </citation>
    <scope>NUCLEOTIDE SEQUENCE [LARGE SCALE GENOMIC DNA]</scope>
    <source>
        <strain evidence="3">S2</strain>
        <tissue evidence="3">Leaf</tissue>
    </source>
</reference>
<keyword evidence="2" id="KW-0812">Transmembrane</keyword>
<keyword evidence="4" id="KW-1185">Reference proteome</keyword>
<protein>
    <submittedName>
        <fullName evidence="3">Molybdate-anion transporter-like</fullName>
    </submittedName>
</protein>
<organism evidence="3 4">
    <name type="scientific">Pyrus ussuriensis x Pyrus communis</name>
    <dbReference type="NCBI Taxonomy" id="2448454"/>
    <lineage>
        <taxon>Eukaryota</taxon>
        <taxon>Viridiplantae</taxon>
        <taxon>Streptophyta</taxon>
        <taxon>Embryophyta</taxon>
        <taxon>Tracheophyta</taxon>
        <taxon>Spermatophyta</taxon>
        <taxon>Magnoliopsida</taxon>
        <taxon>eudicotyledons</taxon>
        <taxon>Gunneridae</taxon>
        <taxon>Pentapetalae</taxon>
        <taxon>rosids</taxon>
        <taxon>fabids</taxon>
        <taxon>Rosales</taxon>
        <taxon>Rosaceae</taxon>
        <taxon>Amygdaloideae</taxon>
        <taxon>Maleae</taxon>
        <taxon>Pyrus</taxon>
    </lineage>
</organism>
<reference evidence="3 4" key="3">
    <citation type="submission" date="2019-11" db="EMBL/GenBank/DDBJ databases">
        <title>A de novo genome assembly of a pear dwarfing rootstock.</title>
        <authorList>
            <person name="Wang F."/>
            <person name="Wang J."/>
            <person name="Li S."/>
            <person name="Zhang Y."/>
            <person name="Fang M."/>
            <person name="Ma L."/>
            <person name="Zhao Y."/>
            <person name="Jiang S."/>
        </authorList>
    </citation>
    <scope>NUCLEOTIDE SEQUENCE [LARGE SCALE GENOMIC DNA]</scope>
    <source>
        <strain evidence="3">S2</strain>
        <tissue evidence="3">Leaf</tissue>
    </source>
</reference>
<proteinExistence type="predicted"/>
<evidence type="ECO:0000313" key="4">
    <source>
        <dbReference type="Proteomes" id="UP000327157"/>
    </source>
</evidence>
<gene>
    <name evidence="3" type="ORF">D8674_001750</name>
</gene>
<name>A0A5N5FCG3_9ROSA</name>
<feature type="transmembrane region" description="Helical" evidence="2">
    <location>
        <begin position="59"/>
        <end position="78"/>
    </location>
</feature>
<reference evidence="4" key="2">
    <citation type="submission" date="2019-10" db="EMBL/GenBank/DDBJ databases">
        <title>A de novo genome assembly of a pear dwarfing rootstock.</title>
        <authorList>
            <person name="Wang F."/>
            <person name="Wang J."/>
            <person name="Li S."/>
            <person name="Zhang Y."/>
            <person name="Fang M."/>
            <person name="Ma L."/>
            <person name="Zhao Y."/>
            <person name="Jiang S."/>
        </authorList>
    </citation>
    <scope>NUCLEOTIDE SEQUENCE [LARGE SCALE GENOMIC DNA]</scope>
</reference>
<dbReference type="EMBL" id="SMOL01000768">
    <property type="protein sequence ID" value="KAB2598830.1"/>
    <property type="molecule type" value="Genomic_DNA"/>
</dbReference>
<dbReference type="AlphaFoldDB" id="A0A5N5FCG3"/>
<comment type="caution">
    <text evidence="3">The sequence shown here is derived from an EMBL/GenBank/DDBJ whole genome shotgun (WGS) entry which is preliminary data.</text>
</comment>
<evidence type="ECO:0000313" key="3">
    <source>
        <dbReference type="EMBL" id="KAB2598830.1"/>
    </source>
</evidence>
<dbReference type="Proteomes" id="UP000327157">
    <property type="component" value="Chromosome 1"/>
</dbReference>
<feature type="compositionally biased region" description="Basic and acidic residues" evidence="1">
    <location>
        <begin position="88"/>
        <end position="103"/>
    </location>
</feature>
<evidence type="ECO:0000256" key="2">
    <source>
        <dbReference type="SAM" id="Phobius"/>
    </source>
</evidence>
<keyword evidence="2" id="KW-1133">Transmembrane helix</keyword>
<sequence>MRKKFMIVLLASSGMYCDLIFIMDGQNSPTQASKAQNPRSWSNQQKRCSLLSHWKVDAFPMTVMFGMCSIFLFIACLLQRRLMAISDKPKSEDRASMKERDSEAEPLNI</sequence>
<accession>A0A5N5FCG3</accession>
<feature type="region of interest" description="Disordered" evidence="1">
    <location>
        <begin position="88"/>
        <end position="109"/>
    </location>
</feature>
<dbReference type="OrthoDB" id="10471235at2759"/>